<accession>A0ABT2D8H5</accession>
<reference evidence="1 2" key="1">
    <citation type="submission" date="2022-08" db="EMBL/GenBank/DDBJ databases">
        <title>Reclassification of Massilia species as members of the genera Telluria, Duganella, Pseudoduganella, Mokoshia gen. nov. and Zemynaea gen. nov. using orthogonal and non-orthogonal genome-based approaches.</title>
        <authorList>
            <person name="Bowman J.P."/>
        </authorList>
    </citation>
    <scope>NUCLEOTIDE SEQUENCE [LARGE SCALE GENOMIC DNA]</scope>
    <source>
        <strain evidence="1 2">JCM 31605</strain>
    </source>
</reference>
<dbReference type="InterPro" id="IPR003329">
    <property type="entry name" value="Cytidylyl_trans"/>
</dbReference>
<comment type="caution">
    <text evidence="1">The sequence shown here is derived from an EMBL/GenBank/DDBJ whole genome shotgun (WGS) entry which is preliminary data.</text>
</comment>
<evidence type="ECO:0000313" key="2">
    <source>
        <dbReference type="Proteomes" id="UP001206126"/>
    </source>
</evidence>
<dbReference type="InterPro" id="IPR029044">
    <property type="entry name" value="Nucleotide-diphossugar_trans"/>
</dbReference>
<dbReference type="Proteomes" id="UP001206126">
    <property type="component" value="Unassembled WGS sequence"/>
</dbReference>
<dbReference type="CDD" id="cd02513">
    <property type="entry name" value="CMP-NeuAc_Synthase"/>
    <property type="match status" value="1"/>
</dbReference>
<dbReference type="RefSeq" id="WP_258821209.1">
    <property type="nucleotide sequence ID" value="NZ_JANUHB010000001.1"/>
</dbReference>
<dbReference type="EMBL" id="JANUHB010000001">
    <property type="protein sequence ID" value="MCS0807443.1"/>
    <property type="molecule type" value="Genomic_DNA"/>
</dbReference>
<proteinExistence type="predicted"/>
<sequence>MNRICTICARGGSKGVLGKNLRLMHGKPLIAYSIEQAKASGLFNAVVVSSDSAGILEAARQHGADLLIDRPAELATDTAAKLPAIRHAAEAAERALGMRFDTYVDLDATSPLRSAEDIRNAVELLEASGAGNVITAMPARRSPYFNLVEVAQDGSVALSKRPAVAFARRQDAPPCYDMNASIYVWRRPVLFGTDTIFNPDTRLYVMPEERSIDIDSELDFEFVQFLMKRQLGE</sequence>
<dbReference type="GO" id="GO:0016779">
    <property type="term" value="F:nucleotidyltransferase activity"/>
    <property type="evidence" value="ECO:0007669"/>
    <property type="project" value="UniProtKB-KW"/>
</dbReference>
<dbReference type="PANTHER" id="PTHR21485:SF6">
    <property type="entry name" value="N-ACYLNEURAMINATE CYTIDYLYLTRANSFERASE-RELATED"/>
    <property type="match status" value="1"/>
</dbReference>
<keyword evidence="2" id="KW-1185">Reference proteome</keyword>
<dbReference type="Gene3D" id="3.90.550.10">
    <property type="entry name" value="Spore Coat Polysaccharide Biosynthesis Protein SpsA, Chain A"/>
    <property type="match status" value="1"/>
</dbReference>
<dbReference type="Pfam" id="PF02348">
    <property type="entry name" value="CTP_transf_3"/>
    <property type="match status" value="1"/>
</dbReference>
<name>A0ABT2D8H5_9BURK</name>
<keyword evidence="1" id="KW-0548">Nucleotidyltransferase</keyword>
<gene>
    <name evidence="1" type="ORF">NX774_05830</name>
</gene>
<evidence type="ECO:0000313" key="1">
    <source>
        <dbReference type="EMBL" id="MCS0807443.1"/>
    </source>
</evidence>
<organism evidence="1 2">
    <name type="scientific">Massilia agilis</name>
    <dbReference type="NCBI Taxonomy" id="1811226"/>
    <lineage>
        <taxon>Bacteria</taxon>
        <taxon>Pseudomonadati</taxon>
        <taxon>Pseudomonadota</taxon>
        <taxon>Betaproteobacteria</taxon>
        <taxon>Burkholderiales</taxon>
        <taxon>Oxalobacteraceae</taxon>
        <taxon>Telluria group</taxon>
        <taxon>Massilia</taxon>
    </lineage>
</organism>
<dbReference type="InterPro" id="IPR050793">
    <property type="entry name" value="CMP-NeuNAc_synthase"/>
</dbReference>
<dbReference type="SUPFAM" id="SSF53448">
    <property type="entry name" value="Nucleotide-diphospho-sugar transferases"/>
    <property type="match status" value="1"/>
</dbReference>
<keyword evidence="1" id="KW-0808">Transferase</keyword>
<dbReference type="PANTHER" id="PTHR21485">
    <property type="entry name" value="HAD SUPERFAMILY MEMBERS CMAS AND KDSC"/>
    <property type="match status" value="1"/>
</dbReference>
<protein>
    <submittedName>
        <fullName evidence="1">Acylneuraminate cytidylyltransferase family protein</fullName>
    </submittedName>
</protein>